<gene>
    <name evidence="2" type="ORF">SCF082_LOCUS11362</name>
    <name evidence="3" type="ORF">SCF082_LOCUS11977</name>
    <name evidence="4" type="ORF">SCF082_LOCUS46821</name>
    <name evidence="5" type="ORF">SCF082_LOCUS46885</name>
</gene>
<comment type="caution">
    <text evidence="3">The sequence shown here is derived from an EMBL/GenBank/DDBJ whole genome shotgun (WGS) entry which is preliminary data.</text>
</comment>
<name>A0ABP0JGK2_9DINO</name>
<organism evidence="3 6">
    <name type="scientific">Durusdinium trenchii</name>
    <dbReference type="NCBI Taxonomy" id="1381693"/>
    <lineage>
        <taxon>Eukaryota</taxon>
        <taxon>Sar</taxon>
        <taxon>Alveolata</taxon>
        <taxon>Dinophyceae</taxon>
        <taxon>Suessiales</taxon>
        <taxon>Symbiodiniaceae</taxon>
        <taxon>Durusdinium</taxon>
    </lineage>
</organism>
<evidence type="ECO:0000256" key="1">
    <source>
        <dbReference type="SAM" id="Phobius"/>
    </source>
</evidence>
<evidence type="ECO:0008006" key="7">
    <source>
        <dbReference type="Google" id="ProtNLM"/>
    </source>
</evidence>
<evidence type="ECO:0000313" key="3">
    <source>
        <dbReference type="EMBL" id="CAK9013545.1"/>
    </source>
</evidence>
<protein>
    <recommendedName>
        <fullName evidence="7">Mannosyltransferase</fullName>
    </recommendedName>
</protein>
<dbReference type="EMBL" id="CAXAMM010006725">
    <property type="protein sequence ID" value="CAK9012059.1"/>
    <property type="molecule type" value="Genomic_DNA"/>
</dbReference>
<dbReference type="EMBL" id="CAXAMM010007202">
    <property type="protein sequence ID" value="CAK9013545.1"/>
    <property type="molecule type" value="Genomic_DNA"/>
</dbReference>
<evidence type="ECO:0000313" key="4">
    <source>
        <dbReference type="EMBL" id="CAK9099994.1"/>
    </source>
</evidence>
<reference evidence="3 6" key="1">
    <citation type="submission" date="2024-02" db="EMBL/GenBank/DDBJ databases">
        <authorList>
            <person name="Chen Y."/>
            <person name="Shah S."/>
            <person name="Dougan E. K."/>
            <person name="Thang M."/>
            <person name="Chan C."/>
        </authorList>
    </citation>
    <scope>NUCLEOTIDE SEQUENCE [LARGE SCALE GENOMIC DNA]</scope>
</reference>
<proteinExistence type="predicted"/>
<feature type="transmembrane region" description="Helical" evidence="1">
    <location>
        <begin position="20"/>
        <end position="37"/>
    </location>
</feature>
<dbReference type="EMBL" id="CAXAMM010041574">
    <property type="protein sequence ID" value="CAK9100145.1"/>
    <property type="molecule type" value="Genomic_DNA"/>
</dbReference>
<evidence type="ECO:0000313" key="5">
    <source>
        <dbReference type="EMBL" id="CAK9100145.1"/>
    </source>
</evidence>
<dbReference type="EMBL" id="CAXAMM010041562">
    <property type="protein sequence ID" value="CAK9099994.1"/>
    <property type="molecule type" value="Genomic_DNA"/>
</dbReference>
<keyword evidence="1" id="KW-1133">Transmembrane helix</keyword>
<dbReference type="Proteomes" id="UP001642464">
    <property type="component" value="Unassembled WGS sequence"/>
</dbReference>
<keyword evidence="1" id="KW-0812">Transmembrane</keyword>
<keyword evidence="1" id="KW-0472">Membrane</keyword>
<evidence type="ECO:0000313" key="6">
    <source>
        <dbReference type="Proteomes" id="UP001642464"/>
    </source>
</evidence>
<accession>A0ABP0JGK2</accession>
<keyword evidence="6" id="KW-1185">Reference proteome</keyword>
<sequence>MRDRQKAWIISGLRHLKAPMVIATIVALVFGIPGLDFERPIDHFETFSGTMAVTRGEWEEGRAAVPFDVDYSAAMDLLTPEGFSNALYHMANTNPGSGSLTAPVCSTFVIVSRGSTRRSPRNPLGRKDSEAVRKGNILACRAFILCFIAAAKAIWFVLEQPASSCMEHHPLFQHMARLVPLFKYSMRMGDHGGPTLKPTLLYSSHRCIEGLNAFKTTPRLRPKEVTVRYLNSQGQPAWHGGKDMKTSQNYPRQSLGFLSYAIF</sequence>
<evidence type="ECO:0000313" key="2">
    <source>
        <dbReference type="EMBL" id="CAK9012059.1"/>
    </source>
</evidence>